<dbReference type="Proteomes" id="UP000001601">
    <property type="component" value="Unassembled WGS sequence"/>
</dbReference>
<evidence type="ECO:0000256" key="1">
    <source>
        <dbReference type="ARBA" id="ARBA00022603"/>
    </source>
</evidence>
<evidence type="ECO:0000256" key="3">
    <source>
        <dbReference type="ARBA" id="ARBA00022691"/>
    </source>
</evidence>
<keyword evidence="5" id="KW-0830">Ubiquinone</keyword>
<dbReference type="PANTHER" id="PTHR43464:SF19">
    <property type="entry name" value="UBIQUINONE BIOSYNTHESIS O-METHYLTRANSFERASE, MITOCHONDRIAL"/>
    <property type="match status" value="1"/>
</dbReference>
<keyword evidence="2 5" id="KW-0808">Transferase</keyword>
<keyword evidence="3" id="KW-0949">S-adenosyl-L-methionine</keyword>
<dbReference type="GO" id="GO:0032259">
    <property type="term" value="P:methylation"/>
    <property type="evidence" value="ECO:0007669"/>
    <property type="project" value="UniProtKB-KW"/>
</dbReference>
<dbReference type="HOGENOM" id="CLU_119484_0_0_10"/>
<dbReference type="Gene3D" id="3.40.50.150">
    <property type="entry name" value="Vaccinia Virus protein VP39"/>
    <property type="match status" value="1"/>
</dbReference>
<dbReference type="RefSeq" id="WP_009779118.1">
    <property type="nucleotide sequence ID" value="NZ_CH672395.1"/>
</dbReference>
<dbReference type="eggNOG" id="COG0500">
    <property type="taxonomic scope" value="Bacteria"/>
</dbReference>
<evidence type="ECO:0000313" key="6">
    <source>
        <dbReference type="Proteomes" id="UP000001601"/>
    </source>
</evidence>
<dbReference type="CDD" id="cd02440">
    <property type="entry name" value="AdoMet_MTases"/>
    <property type="match status" value="1"/>
</dbReference>
<feature type="domain" description="Methyltransferase type 11" evidence="4">
    <location>
        <begin position="33"/>
        <end position="129"/>
    </location>
</feature>
<keyword evidence="1 5" id="KW-0489">Methyltransferase</keyword>
<evidence type="ECO:0000313" key="5">
    <source>
        <dbReference type="EMBL" id="EAQ48077.1"/>
    </source>
</evidence>
<gene>
    <name evidence="5" type="ORF">MED217_03635</name>
</gene>
<dbReference type="STRING" id="398720.MED217_03635"/>
<dbReference type="InterPro" id="IPR013216">
    <property type="entry name" value="Methyltransf_11"/>
</dbReference>
<dbReference type="InterPro" id="IPR029063">
    <property type="entry name" value="SAM-dependent_MTases_sf"/>
</dbReference>
<dbReference type="GO" id="GO:0008757">
    <property type="term" value="F:S-adenosylmethionine-dependent methyltransferase activity"/>
    <property type="evidence" value="ECO:0007669"/>
    <property type="project" value="InterPro"/>
</dbReference>
<evidence type="ECO:0000259" key="4">
    <source>
        <dbReference type="Pfam" id="PF08241"/>
    </source>
</evidence>
<sequence>MNQQELHKAIGNTDIYVIDQILKQRYLAGQHILDAGCARGRNLNWFYQNNFEIAGIDIDSDFIAEAKERYPNSASAFQIENLDALPYADASFDHILCCAVLHFAEDENQFTAMFSELIRVLKPEGSLLIRMASDIGLDGNAPVIKYKVTGQKGTYYLTRDRISKLLEEFPIELLEPVKSTNVQDERSMTTLLIRKTP</sequence>
<evidence type="ECO:0000256" key="2">
    <source>
        <dbReference type="ARBA" id="ARBA00022679"/>
    </source>
</evidence>
<protein>
    <submittedName>
        <fullName evidence="5">Ubiquinone/menaquinone biosynthesis methyltransferase</fullName>
    </submittedName>
</protein>
<dbReference type="SUPFAM" id="SSF53335">
    <property type="entry name" value="S-adenosyl-L-methionine-dependent methyltransferases"/>
    <property type="match status" value="1"/>
</dbReference>
<proteinExistence type="predicted"/>
<organism evidence="5 6">
    <name type="scientific">Leeuwenhoekiella blandensis (strain CECT 7118 / CCUG 51940 / KCTC 22103 / MED217)</name>
    <name type="common">Flavobacterium sp. (strain MED217)</name>
    <dbReference type="NCBI Taxonomy" id="398720"/>
    <lineage>
        <taxon>Bacteria</taxon>
        <taxon>Pseudomonadati</taxon>
        <taxon>Bacteroidota</taxon>
        <taxon>Flavobacteriia</taxon>
        <taxon>Flavobacteriales</taxon>
        <taxon>Flavobacteriaceae</taxon>
        <taxon>Leeuwenhoekiella</taxon>
    </lineage>
</organism>
<dbReference type="EMBL" id="AANC01000010">
    <property type="protein sequence ID" value="EAQ48077.1"/>
    <property type="molecule type" value="Genomic_DNA"/>
</dbReference>
<dbReference type="Pfam" id="PF08241">
    <property type="entry name" value="Methyltransf_11"/>
    <property type="match status" value="1"/>
</dbReference>
<keyword evidence="6" id="KW-1185">Reference proteome</keyword>
<name>A3XQP9_LEEBM</name>
<dbReference type="OrthoDB" id="3896938at2"/>
<dbReference type="AlphaFoldDB" id="A3XQP9"/>
<accession>A3XQP9</accession>
<dbReference type="PANTHER" id="PTHR43464">
    <property type="entry name" value="METHYLTRANSFERASE"/>
    <property type="match status" value="1"/>
</dbReference>
<comment type="caution">
    <text evidence="5">The sequence shown here is derived from an EMBL/GenBank/DDBJ whole genome shotgun (WGS) entry which is preliminary data.</text>
</comment>
<reference evidence="5 6" key="1">
    <citation type="journal article" date="2007" name="Nature">
        <title>Light stimulates growth of proteorhodopsin-containing marine Flavobacteria.</title>
        <authorList>
            <person name="Gomez-Consarnau L."/>
            <person name="Gonzalez J.M."/>
            <person name="Coll-Llado M."/>
            <person name="Gourdon P."/>
            <person name="Pascher T."/>
            <person name="Neutze R."/>
            <person name="Pedros-Alio C."/>
            <person name="Pinhassi J."/>
        </authorList>
    </citation>
    <scope>NUCLEOTIDE SEQUENCE [LARGE SCALE GENOMIC DNA]</scope>
    <source>
        <strain evidence="5 6">MED217</strain>
    </source>
</reference>